<dbReference type="Gene3D" id="1.10.10.10">
    <property type="entry name" value="Winged helix-like DNA-binding domain superfamily/Winged helix DNA-binding domain"/>
    <property type="match status" value="1"/>
</dbReference>
<dbReference type="PRINTS" id="PR00038">
    <property type="entry name" value="HTHLUXR"/>
</dbReference>
<dbReference type="Pfam" id="PF00196">
    <property type="entry name" value="GerE"/>
    <property type="match status" value="1"/>
</dbReference>
<evidence type="ECO:0000313" key="5">
    <source>
        <dbReference type="EMBL" id="KAA6123820.1"/>
    </source>
</evidence>
<dbReference type="SUPFAM" id="SSF46894">
    <property type="entry name" value="C-terminal effector domain of the bipartite response regulators"/>
    <property type="match status" value="1"/>
</dbReference>
<keyword evidence="3" id="KW-0804">Transcription</keyword>
<feature type="domain" description="HTH luxR-type" evidence="4">
    <location>
        <begin position="129"/>
        <end position="194"/>
    </location>
</feature>
<gene>
    <name evidence="5" type="ORF">F1599_12875</name>
</gene>
<dbReference type="CDD" id="cd06170">
    <property type="entry name" value="LuxR_C_like"/>
    <property type="match status" value="1"/>
</dbReference>
<dbReference type="GO" id="GO:0003677">
    <property type="term" value="F:DNA binding"/>
    <property type="evidence" value="ECO:0007669"/>
    <property type="project" value="UniProtKB-KW"/>
</dbReference>
<proteinExistence type="predicted"/>
<dbReference type="InterPro" id="IPR000792">
    <property type="entry name" value="Tscrpt_reg_LuxR_C"/>
</dbReference>
<keyword evidence="6" id="KW-1185">Reference proteome</keyword>
<dbReference type="PANTHER" id="PTHR44688:SF16">
    <property type="entry name" value="DNA-BINDING TRANSCRIPTIONAL ACTIVATOR DEVR_DOSR"/>
    <property type="match status" value="1"/>
</dbReference>
<dbReference type="Proteomes" id="UP000324324">
    <property type="component" value="Unassembled WGS sequence"/>
</dbReference>
<dbReference type="RefSeq" id="WP_150083348.1">
    <property type="nucleotide sequence ID" value="NZ_VWRN01000034.1"/>
</dbReference>
<protein>
    <submittedName>
        <fullName evidence="5">Response regulator transcription factor</fullName>
    </submittedName>
</protein>
<dbReference type="EMBL" id="VWRN01000034">
    <property type="protein sequence ID" value="KAA6123820.1"/>
    <property type="molecule type" value="Genomic_DNA"/>
</dbReference>
<organism evidence="5 6">
    <name type="scientific">Cupriavidus cauae</name>
    <dbReference type="NCBI Taxonomy" id="2608999"/>
    <lineage>
        <taxon>Bacteria</taxon>
        <taxon>Pseudomonadati</taxon>
        <taxon>Pseudomonadota</taxon>
        <taxon>Betaproteobacteria</taxon>
        <taxon>Burkholderiales</taxon>
        <taxon>Burkholderiaceae</taxon>
        <taxon>Cupriavidus</taxon>
    </lineage>
</organism>
<dbReference type="PANTHER" id="PTHR44688">
    <property type="entry name" value="DNA-BINDING TRANSCRIPTIONAL ACTIVATOR DEVR_DOSR"/>
    <property type="match status" value="1"/>
</dbReference>
<name>A0A5M8AQA9_9BURK</name>
<dbReference type="InterPro" id="IPR036388">
    <property type="entry name" value="WH-like_DNA-bd_sf"/>
</dbReference>
<sequence length="209" mass="23068">MRALLIVENPTRQTALADWLRRHRDVELVSCIGFSELETLCSQLAEHGAQLLIMAKASSYELAMAQLEKAWHCASELPIVLLPCLEQIDGNAADHRQAAFEHAVRVISAGIRPMPQPSALGDAFAGAEEEARKLDLTLRQYQILVLLSMGHQQKVISRMLDISLATVKSHSGQLYQRLGARNKAEAIYAARQRGAQLAWPDVQAPDKPA</sequence>
<keyword evidence="1" id="KW-0805">Transcription regulation</keyword>
<evidence type="ECO:0000259" key="4">
    <source>
        <dbReference type="PROSITE" id="PS50043"/>
    </source>
</evidence>
<dbReference type="InterPro" id="IPR016032">
    <property type="entry name" value="Sig_transdc_resp-reg_C-effctor"/>
</dbReference>
<evidence type="ECO:0000256" key="3">
    <source>
        <dbReference type="ARBA" id="ARBA00023163"/>
    </source>
</evidence>
<keyword evidence="2" id="KW-0238">DNA-binding</keyword>
<dbReference type="SMART" id="SM00421">
    <property type="entry name" value="HTH_LUXR"/>
    <property type="match status" value="1"/>
</dbReference>
<accession>A0A5M8AQA9</accession>
<evidence type="ECO:0000256" key="1">
    <source>
        <dbReference type="ARBA" id="ARBA00023015"/>
    </source>
</evidence>
<comment type="caution">
    <text evidence="5">The sequence shown here is derived from an EMBL/GenBank/DDBJ whole genome shotgun (WGS) entry which is preliminary data.</text>
</comment>
<dbReference type="GO" id="GO:0006355">
    <property type="term" value="P:regulation of DNA-templated transcription"/>
    <property type="evidence" value="ECO:0007669"/>
    <property type="project" value="InterPro"/>
</dbReference>
<evidence type="ECO:0000256" key="2">
    <source>
        <dbReference type="ARBA" id="ARBA00023125"/>
    </source>
</evidence>
<evidence type="ECO:0000313" key="6">
    <source>
        <dbReference type="Proteomes" id="UP000324324"/>
    </source>
</evidence>
<dbReference type="PROSITE" id="PS50043">
    <property type="entry name" value="HTH_LUXR_2"/>
    <property type="match status" value="1"/>
</dbReference>
<reference evidence="5 6" key="1">
    <citation type="submission" date="2019-09" db="EMBL/GenBank/DDBJ databases">
        <title>Isolation of a novel species in the genus Cupriavidus from patients with sepsis using whole genome sequencing.</title>
        <authorList>
            <person name="Kweon O.J."/>
            <person name="Lee M.-K."/>
        </authorList>
    </citation>
    <scope>NUCLEOTIDE SEQUENCE [LARGE SCALE GENOMIC DNA]</scope>
    <source>
        <strain evidence="5 6">MKL-01</strain>
    </source>
</reference>
<dbReference type="AlphaFoldDB" id="A0A5M8AQA9"/>